<reference evidence="4" key="1">
    <citation type="journal article" date="2019" name="Int. J. Syst. Evol. Microbiol.">
        <title>The Global Catalogue of Microorganisms (GCM) 10K type strain sequencing project: providing services to taxonomists for standard genome sequencing and annotation.</title>
        <authorList>
            <consortium name="The Broad Institute Genomics Platform"/>
            <consortium name="The Broad Institute Genome Sequencing Center for Infectious Disease"/>
            <person name="Wu L."/>
            <person name="Ma J."/>
        </authorList>
    </citation>
    <scope>NUCLEOTIDE SEQUENCE [LARGE SCALE GENOMIC DNA]</scope>
    <source>
        <strain evidence="4">CGMCC 4.7093</strain>
    </source>
</reference>
<accession>A0ABV9YTJ3</accession>
<evidence type="ECO:0000313" key="3">
    <source>
        <dbReference type="EMBL" id="MFC5065454.1"/>
    </source>
</evidence>
<comment type="caution">
    <text evidence="3">The sequence shown here is derived from an EMBL/GenBank/DDBJ whole genome shotgun (WGS) entry which is preliminary data.</text>
</comment>
<keyword evidence="4" id="KW-1185">Reference proteome</keyword>
<dbReference type="InterPro" id="IPR003615">
    <property type="entry name" value="HNH_nuc"/>
</dbReference>
<gene>
    <name evidence="3" type="ORF">ACFPBZ_24770</name>
</gene>
<dbReference type="EMBL" id="JBHSIV010000037">
    <property type="protein sequence ID" value="MFC5065454.1"/>
    <property type="molecule type" value="Genomic_DNA"/>
</dbReference>
<feature type="region of interest" description="Disordered" evidence="1">
    <location>
        <begin position="618"/>
        <end position="698"/>
    </location>
</feature>
<proteinExistence type="predicted"/>
<feature type="domain" description="DUF222" evidence="2">
    <location>
        <begin position="71"/>
        <end position="223"/>
    </location>
</feature>
<sequence length="698" mass="74255">MSRGVEAVGPADCARLAALDLAALTGEEAVAAMRLAFRVSNWAASMLDRTMYEACRAEEGTTVRRDLDRHSCLEAAAAFGWSTSMAARRLDLAADRLERLPTVAAAMAEGGLEPRKAQVFSDVLVEMTPEHLGRTCEEVLPEAAGLPVGALGDRLTEVAMSLDSGWSARRLARALGEARVTHRLNPSGSGDLCGRDLPPEDAIRSRAHLDALADAVHSGVREQGVRPPRRAWVRARVLCRLTDGSLTGLDDEALVARLVREIAAELADGEGVDPGGPDDDGPSGPDRGPGSGPRGPDDGPDAGPGDCPGPNPDGGPDDESEGGPDDDPDPRHDDTDEATDANDAGANDRGSAPAGSRGGLDEEPTPGPAPPDRGPAEAEPEETFPDVPGSRLRTGIVEVRLRLSTLLGHDDLPGSVPSWGTVGAATARTLALARPGGEWRVVLCDDDGRPTHVLVSRRRPTHVPRHRRDGRDGHAIVELAVRTRDLRALRLDADDPYAPLVRAAQAALEGLPDLDDPAHPAATRAHATRRRPGPELDRWLRVRDRCCIGPACHQRAATAQIDHTRDWAKWGPTIADNIGVPCATHHRAKTDGRWTLTQPRPGYFRWTSPAGIGYVTRPRRAIDPLPDPMIARTTPVPRPRPPADDAPAGRETPSRTGSGEADARAGRTPTGGVVRDLLRRWRSVVPSDVSSAGPDPPF</sequence>
<feature type="region of interest" description="Disordered" evidence="1">
    <location>
        <begin position="266"/>
        <end position="391"/>
    </location>
</feature>
<evidence type="ECO:0000313" key="4">
    <source>
        <dbReference type="Proteomes" id="UP001595947"/>
    </source>
</evidence>
<protein>
    <submittedName>
        <fullName evidence="3">DUF222 domain-containing protein</fullName>
    </submittedName>
</protein>
<feature type="compositionally biased region" description="Acidic residues" evidence="1">
    <location>
        <begin position="267"/>
        <end position="281"/>
    </location>
</feature>
<dbReference type="Pfam" id="PF02720">
    <property type="entry name" value="DUF222"/>
    <property type="match status" value="1"/>
</dbReference>
<name>A0ABV9YTJ3_9PSEU</name>
<feature type="compositionally biased region" description="Acidic residues" evidence="1">
    <location>
        <begin position="315"/>
        <end position="328"/>
    </location>
</feature>
<dbReference type="Proteomes" id="UP001595947">
    <property type="component" value="Unassembled WGS sequence"/>
</dbReference>
<evidence type="ECO:0000259" key="2">
    <source>
        <dbReference type="Pfam" id="PF02720"/>
    </source>
</evidence>
<dbReference type="InterPro" id="IPR003870">
    <property type="entry name" value="DUF222"/>
</dbReference>
<feature type="region of interest" description="Disordered" evidence="1">
    <location>
        <begin position="511"/>
        <end position="532"/>
    </location>
</feature>
<dbReference type="RefSeq" id="WP_378038785.1">
    <property type="nucleotide sequence ID" value="NZ_JBHSIV010000037.1"/>
</dbReference>
<evidence type="ECO:0000256" key="1">
    <source>
        <dbReference type="SAM" id="MobiDB-lite"/>
    </source>
</evidence>
<organism evidence="3 4">
    <name type="scientific">Actinomycetospora atypica</name>
    <dbReference type="NCBI Taxonomy" id="1290095"/>
    <lineage>
        <taxon>Bacteria</taxon>
        <taxon>Bacillati</taxon>
        <taxon>Actinomycetota</taxon>
        <taxon>Actinomycetes</taxon>
        <taxon>Pseudonocardiales</taxon>
        <taxon>Pseudonocardiaceae</taxon>
        <taxon>Actinomycetospora</taxon>
    </lineage>
</organism>
<dbReference type="CDD" id="cd00085">
    <property type="entry name" value="HNHc"/>
    <property type="match status" value="1"/>
</dbReference>